<evidence type="ECO:0000313" key="11">
    <source>
        <dbReference type="EMBL" id="ADI13600.1"/>
    </source>
</evidence>
<dbReference type="eggNOG" id="COG0277">
    <property type="taxonomic scope" value="Bacteria"/>
</dbReference>
<evidence type="ECO:0000256" key="8">
    <source>
        <dbReference type="SAM" id="MobiDB-lite"/>
    </source>
</evidence>
<dbReference type="SUPFAM" id="SSF56176">
    <property type="entry name" value="FAD-binding/transporter-associated domain-like"/>
    <property type="match status" value="1"/>
</dbReference>
<dbReference type="PANTHER" id="PTHR11748:SF119">
    <property type="entry name" value="D-2-HYDROXYGLUTARATE DEHYDROGENASE"/>
    <property type="match status" value="1"/>
</dbReference>
<dbReference type="GO" id="GO:0051536">
    <property type="term" value="F:iron-sulfur cluster binding"/>
    <property type="evidence" value="ECO:0007669"/>
    <property type="project" value="UniProtKB-KW"/>
</dbReference>
<dbReference type="InterPro" id="IPR004017">
    <property type="entry name" value="Cys_rich_dom"/>
</dbReference>
<dbReference type="PANTHER" id="PTHR11748">
    <property type="entry name" value="D-LACTATE DEHYDROGENASE"/>
    <property type="match status" value="1"/>
</dbReference>
<reference evidence="12" key="1">
    <citation type="submission" date="2010-05" db="EMBL/GenBank/DDBJ databases">
        <title>The complete genome of Truepera radiovictris DSM 17093.</title>
        <authorList>
            <consortium name="US DOE Joint Genome Institute (JGI-PGF)"/>
            <person name="Lucas S."/>
            <person name="Copeland A."/>
            <person name="Lapidus A."/>
            <person name="Glavina del Rio T."/>
            <person name="Dalin E."/>
            <person name="Tice H."/>
            <person name="Bruce D."/>
            <person name="Goodwin L."/>
            <person name="Pitluck S."/>
            <person name="Kyrpides N."/>
            <person name="Mavromatis K."/>
            <person name="Ovchinnikova G."/>
            <person name="Munk A.C."/>
            <person name="Detter J.C."/>
            <person name="Han C."/>
            <person name="Tapia R."/>
            <person name="Land M."/>
            <person name="Hauser L."/>
            <person name="Markowitz V."/>
            <person name="Cheng J.-F."/>
            <person name="Hugenholtz P."/>
            <person name="Woyke T."/>
            <person name="Wu D."/>
            <person name="Tindall B."/>
            <person name="Pomrenke H.G."/>
            <person name="Brambilla E."/>
            <person name="Klenk H.-P."/>
            <person name="Eisen J.A."/>
        </authorList>
    </citation>
    <scope>NUCLEOTIDE SEQUENCE [LARGE SCALE GENOMIC DNA]</scope>
    <source>
        <strain evidence="12">DSM 17093 / CIP 108686 / LMG 22925 / RQ-24</strain>
    </source>
</reference>
<dbReference type="InterPro" id="IPR016169">
    <property type="entry name" value="FAD-bd_PCMH_sub2"/>
</dbReference>
<dbReference type="RefSeq" id="WP_013176980.1">
    <property type="nucleotide sequence ID" value="NC_014221.1"/>
</dbReference>
<feature type="region of interest" description="Disordered" evidence="8">
    <location>
        <begin position="1"/>
        <end position="23"/>
    </location>
</feature>
<comment type="cofactor">
    <cofactor evidence="1">
        <name>FAD</name>
        <dbReference type="ChEBI" id="CHEBI:57692"/>
    </cofactor>
</comment>
<dbReference type="InterPro" id="IPR016171">
    <property type="entry name" value="Vanillyl_alc_oxidase_C-sub2"/>
</dbReference>
<dbReference type="Gene3D" id="1.10.45.10">
    <property type="entry name" value="Vanillyl-alcohol Oxidase, Chain A, domain 4"/>
    <property type="match status" value="1"/>
</dbReference>
<dbReference type="PROSITE" id="PS51379">
    <property type="entry name" value="4FE4S_FER_2"/>
    <property type="match status" value="1"/>
</dbReference>
<dbReference type="GO" id="GO:0071949">
    <property type="term" value="F:FAD binding"/>
    <property type="evidence" value="ECO:0007669"/>
    <property type="project" value="InterPro"/>
</dbReference>
<evidence type="ECO:0000256" key="2">
    <source>
        <dbReference type="ARBA" id="ARBA00022630"/>
    </source>
</evidence>
<dbReference type="STRING" id="649638.Trad_0463"/>
<evidence type="ECO:0000256" key="1">
    <source>
        <dbReference type="ARBA" id="ARBA00001974"/>
    </source>
</evidence>
<feature type="domain" description="4Fe-4S ferredoxin-type" evidence="9">
    <location>
        <begin position="624"/>
        <end position="656"/>
    </location>
</feature>
<dbReference type="Proteomes" id="UP000000379">
    <property type="component" value="Chromosome"/>
</dbReference>
<dbReference type="InterPro" id="IPR036318">
    <property type="entry name" value="FAD-bd_PCMH-like_sf"/>
</dbReference>
<feature type="domain" description="FAD-binding PCMH-type" evidence="10">
    <location>
        <begin position="57"/>
        <end position="285"/>
    </location>
</feature>
<dbReference type="GO" id="GO:0046872">
    <property type="term" value="F:metal ion binding"/>
    <property type="evidence" value="ECO:0007669"/>
    <property type="project" value="UniProtKB-KW"/>
</dbReference>
<dbReference type="Gene3D" id="3.30.70.2740">
    <property type="match status" value="1"/>
</dbReference>
<keyword evidence="4" id="KW-0274">FAD</keyword>
<dbReference type="SUPFAM" id="SSF46548">
    <property type="entry name" value="alpha-helical ferredoxin"/>
    <property type="match status" value="1"/>
</dbReference>
<evidence type="ECO:0000313" key="12">
    <source>
        <dbReference type="Proteomes" id="UP000000379"/>
    </source>
</evidence>
<sequence>MTVPAPKAPAPLTPTPDPTAPEPDLARAYEELRASLEGEVRFDEAARVLYATDASPYEIKPYGVVLPKTREDVRRTLEVARRYRLPVLPRGGGTSLAGQTVGRALVVDVSKYLDRVLAFDEAARTVTVEPGVVRDNLNLFLKPYKLQFTPDVSTTNRANIGGIVANNSAGTRSIKYGKAVDQVVAMTVLLADGTVTTFRDLDPDELQQKLRAPGLEGHIYRTTHRLVREHEAEIHARFPKVMRRVGGYNLDELTTGKPFNLAKLVAGSEGTLAFILDVTLKLFPIPAYKCLALLHFDTLEKSLRAVQHINRHGPAAVETLDDTLLELGLENPNLAPLLSWLQGRPAAVLMVEFDGESEAQMLAGLQSMQADPAVMELAYALHVAYGAQEQAEVWEVRKAGLGVFNTIKGAAKPTPFIEDAAIPPEHLAEYIPAVAAICAKHGVRMVSYGHASVGVIHVRPILDLKTREGLEAYRKISEETFALVRRFGGSWSGEHGDGLIRSYKNRELFGDTLYEAFRELKRAFDPEGLMNPGKIVDAPPITENLRYGEGYTVLPIATHFDFSKDDGFMGAIEMCTGVGACRKTTTGTMCPSYMVTRDEEHSTRGRANLLRDAMNGRLPGGLTSQEVYNALDLCLECKACKAECPSRVDMAKLKYEFLQHFYDDHGTPLSARALGHAAVVAPVGRFFAPLANALLPLAPVRWLMEKTAGIDRRRALPPYANASFHQWVRQREARREEERRALGAPAHAADKPKVALFADTWTMYNEPEVGVAATRVLEALGFEVEHVPYGCCGRPQISKGLLREARARARKNVAALHAYVARGVPVVGLEPSCVTAFQDDYRDLVPGEATEAVAAHVKMIDQFLAKAWTKGDLEPGRVFRKGERHIMLHGHCQQRAIQGTSSTKAVLGWVSPDVFEVDSGCCGMAGSFGYGHYDISMQIGERRLFPAVREHAGETVACGFSCRHQIRDGTGKRAKHLVELLAEALPESDGDSSRSVPSSEACAELP</sequence>
<dbReference type="InterPro" id="IPR016166">
    <property type="entry name" value="FAD-bd_PCMH"/>
</dbReference>
<dbReference type="Gene3D" id="1.10.1060.10">
    <property type="entry name" value="Alpha-helical ferredoxin"/>
    <property type="match status" value="1"/>
</dbReference>
<feature type="region of interest" description="Disordered" evidence="8">
    <location>
        <begin position="986"/>
        <end position="1006"/>
    </location>
</feature>
<dbReference type="InterPro" id="IPR004113">
    <property type="entry name" value="FAD-bd_oxidored_4_C"/>
</dbReference>
<keyword evidence="12" id="KW-1185">Reference proteome</keyword>
<dbReference type="HOGENOM" id="CLU_010756_0_0_0"/>
<dbReference type="Pfam" id="PF13183">
    <property type="entry name" value="Fer4_8"/>
    <property type="match status" value="1"/>
</dbReference>
<evidence type="ECO:0000256" key="7">
    <source>
        <dbReference type="ARBA" id="ARBA00023014"/>
    </source>
</evidence>
<organism evidence="11 12">
    <name type="scientific">Truepera radiovictrix (strain DSM 17093 / CIP 108686 / LMG 22925 / RQ-24)</name>
    <dbReference type="NCBI Taxonomy" id="649638"/>
    <lineage>
        <taxon>Bacteria</taxon>
        <taxon>Thermotogati</taxon>
        <taxon>Deinococcota</taxon>
        <taxon>Deinococci</taxon>
        <taxon>Trueperales</taxon>
        <taxon>Trueperaceae</taxon>
        <taxon>Truepera</taxon>
    </lineage>
</organism>
<dbReference type="Gene3D" id="3.30.465.10">
    <property type="match status" value="1"/>
</dbReference>
<dbReference type="AlphaFoldDB" id="D7CS68"/>
<evidence type="ECO:0000259" key="10">
    <source>
        <dbReference type="PROSITE" id="PS51387"/>
    </source>
</evidence>
<dbReference type="InterPro" id="IPR017896">
    <property type="entry name" value="4Fe4S_Fe-S-bd"/>
</dbReference>
<evidence type="ECO:0000256" key="6">
    <source>
        <dbReference type="ARBA" id="ARBA00023004"/>
    </source>
</evidence>
<dbReference type="KEGG" id="tra:Trad_0463"/>
<dbReference type="Pfam" id="PF02913">
    <property type="entry name" value="FAD-oxidase_C"/>
    <property type="match status" value="1"/>
</dbReference>
<dbReference type="Pfam" id="PF01565">
    <property type="entry name" value="FAD_binding_4"/>
    <property type="match status" value="1"/>
</dbReference>
<feature type="compositionally biased region" description="Pro residues" evidence="8">
    <location>
        <begin position="1"/>
        <end position="21"/>
    </location>
</feature>
<dbReference type="InterPro" id="IPR017900">
    <property type="entry name" value="4Fe4S_Fe_S_CS"/>
</dbReference>
<reference evidence="11 12" key="2">
    <citation type="journal article" date="2011" name="Stand. Genomic Sci.">
        <title>Complete genome sequence of Truepera radiovictrix type strain (RQ-24).</title>
        <authorList>
            <person name="Ivanova N."/>
            <person name="Rohde C."/>
            <person name="Munk C."/>
            <person name="Nolan M."/>
            <person name="Lucas S."/>
            <person name="Del Rio T.G."/>
            <person name="Tice H."/>
            <person name="Deshpande S."/>
            <person name="Cheng J.F."/>
            <person name="Tapia R."/>
            <person name="Han C."/>
            <person name="Goodwin L."/>
            <person name="Pitluck S."/>
            <person name="Liolios K."/>
            <person name="Mavromatis K."/>
            <person name="Mikhailova N."/>
            <person name="Pati A."/>
            <person name="Chen A."/>
            <person name="Palaniappan K."/>
            <person name="Land M."/>
            <person name="Hauser L."/>
            <person name="Chang Y.J."/>
            <person name="Jeffries C.D."/>
            <person name="Brambilla E."/>
            <person name="Rohde M."/>
            <person name="Goker M."/>
            <person name="Tindall B.J."/>
            <person name="Woyke T."/>
            <person name="Bristow J."/>
            <person name="Eisen J.A."/>
            <person name="Markowitz V."/>
            <person name="Hugenholtz P."/>
            <person name="Kyrpides N.C."/>
            <person name="Klenk H.P."/>
            <person name="Lapidus A."/>
        </authorList>
    </citation>
    <scope>NUCLEOTIDE SEQUENCE [LARGE SCALE GENOMIC DNA]</scope>
    <source>
        <strain evidence="12">DSM 17093 / CIP 108686 / LMG 22925 / RQ-24</strain>
    </source>
</reference>
<dbReference type="GO" id="GO:1903457">
    <property type="term" value="P:lactate catabolic process"/>
    <property type="evidence" value="ECO:0007669"/>
    <property type="project" value="TreeGrafter"/>
</dbReference>
<protein>
    <submittedName>
        <fullName evidence="11">FAD linked oxidase domain protein</fullName>
    </submittedName>
</protein>
<keyword evidence="2" id="KW-0285">Flavoprotein</keyword>
<accession>D7CS68</accession>
<dbReference type="OrthoDB" id="9767256at2"/>
<evidence type="ECO:0000256" key="4">
    <source>
        <dbReference type="ARBA" id="ARBA00022827"/>
    </source>
</evidence>
<dbReference type="EMBL" id="CP002049">
    <property type="protein sequence ID" value="ADI13600.1"/>
    <property type="molecule type" value="Genomic_DNA"/>
</dbReference>
<dbReference type="GO" id="GO:0008720">
    <property type="term" value="F:D-lactate dehydrogenase (NAD+) activity"/>
    <property type="evidence" value="ECO:0007669"/>
    <property type="project" value="TreeGrafter"/>
</dbReference>
<evidence type="ECO:0000256" key="5">
    <source>
        <dbReference type="ARBA" id="ARBA00023002"/>
    </source>
</evidence>
<dbReference type="eggNOG" id="COG0247">
    <property type="taxonomic scope" value="Bacteria"/>
</dbReference>
<gene>
    <name evidence="11" type="ordered locus">Trad_0463</name>
</gene>
<dbReference type="Pfam" id="PF02754">
    <property type="entry name" value="CCG"/>
    <property type="match status" value="1"/>
</dbReference>
<name>D7CS68_TRURR</name>
<evidence type="ECO:0000256" key="3">
    <source>
        <dbReference type="ARBA" id="ARBA00022723"/>
    </source>
</evidence>
<dbReference type="PROSITE" id="PS00198">
    <property type="entry name" value="4FE4S_FER_1"/>
    <property type="match status" value="1"/>
</dbReference>
<keyword evidence="7" id="KW-0411">Iron-sulfur</keyword>
<keyword evidence="6" id="KW-0408">Iron</keyword>
<keyword evidence="5" id="KW-0560">Oxidoreductase</keyword>
<dbReference type="InterPro" id="IPR009051">
    <property type="entry name" value="Helical_ferredxn"/>
</dbReference>
<proteinExistence type="predicted"/>
<dbReference type="InterPro" id="IPR006094">
    <property type="entry name" value="Oxid_FAD_bind_N"/>
</dbReference>
<dbReference type="PROSITE" id="PS51387">
    <property type="entry name" value="FAD_PCMH"/>
    <property type="match status" value="1"/>
</dbReference>
<dbReference type="InterPro" id="IPR016164">
    <property type="entry name" value="FAD-linked_Oxase-like_C"/>
</dbReference>
<keyword evidence="3" id="KW-0479">Metal-binding</keyword>
<dbReference type="GO" id="GO:0004458">
    <property type="term" value="F:D-lactate dehydrogenase (cytochrome) activity"/>
    <property type="evidence" value="ECO:0007669"/>
    <property type="project" value="TreeGrafter"/>
</dbReference>
<dbReference type="SUPFAM" id="SSF55103">
    <property type="entry name" value="FAD-linked oxidases, C-terminal domain"/>
    <property type="match status" value="1"/>
</dbReference>
<evidence type="ECO:0000259" key="9">
    <source>
        <dbReference type="PROSITE" id="PS51379"/>
    </source>
</evidence>